<name>A0A3P6PV74_DIBLA</name>
<reference evidence="1 2" key="1">
    <citation type="submission" date="2018-11" db="EMBL/GenBank/DDBJ databases">
        <authorList>
            <consortium name="Pathogen Informatics"/>
        </authorList>
    </citation>
    <scope>NUCLEOTIDE SEQUENCE [LARGE SCALE GENOMIC DNA]</scope>
</reference>
<proteinExistence type="predicted"/>
<keyword evidence="2" id="KW-1185">Reference proteome</keyword>
<dbReference type="AlphaFoldDB" id="A0A3P6PV74"/>
<accession>A0A3P6PV74</accession>
<sequence>MLPAAILVNCVIGKVYEALGYPYLIGPRKPTERHVPAEADGQISWPELKQFWVISLTGELLLLLPAVDSFGYHWARSLPSERCRSWDRRHSKSFWRPMTGCSISLNS</sequence>
<gene>
    <name evidence="1" type="ORF">DILT_LOCUS815</name>
</gene>
<organism evidence="1 2">
    <name type="scientific">Dibothriocephalus latus</name>
    <name type="common">Fish tapeworm</name>
    <name type="synonym">Diphyllobothrium latum</name>
    <dbReference type="NCBI Taxonomy" id="60516"/>
    <lineage>
        <taxon>Eukaryota</taxon>
        <taxon>Metazoa</taxon>
        <taxon>Spiralia</taxon>
        <taxon>Lophotrochozoa</taxon>
        <taxon>Platyhelminthes</taxon>
        <taxon>Cestoda</taxon>
        <taxon>Eucestoda</taxon>
        <taxon>Diphyllobothriidea</taxon>
        <taxon>Diphyllobothriidae</taxon>
        <taxon>Dibothriocephalus</taxon>
    </lineage>
</organism>
<evidence type="ECO:0000313" key="2">
    <source>
        <dbReference type="Proteomes" id="UP000281553"/>
    </source>
</evidence>
<dbReference type="Proteomes" id="UP000281553">
    <property type="component" value="Unassembled WGS sequence"/>
</dbReference>
<evidence type="ECO:0000313" key="1">
    <source>
        <dbReference type="EMBL" id="VDK36827.1"/>
    </source>
</evidence>
<protein>
    <submittedName>
        <fullName evidence="1">Uncharacterized protein</fullName>
    </submittedName>
</protein>
<dbReference type="EMBL" id="UYRU01004027">
    <property type="protein sequence ID" value="VDK36827.1"/>
    <property type="molecule type" value="Genomic_DNA"/>
</dbReference>